<evidence type="ECO:0000313" key="2">
    <source>
        <dbReference type="EMBL" id="MPC78382.1"/>
    </source>
</evidence>
<organism evidence="2 3">
    <name type="scientific">Portunus trituberculatus</name>
    <name type="common">Swimming crab</name>
    <name type="synonym">Neptunus trituberculatus</name>
    <dbReference type="NCBI Taxonomy" id="210409"/>
    <lineage>
        <taxon>Eukaryota</taxon>
        <taxon>Metazoa</taxon>
        <taxon>Ecdysozoa</taxon>
        <taxon>Arthropoda</taxon>
        <taxon>Crustacea</taxon>
        <taxon>Multicrustacea</taxon>
        <taxon>Malacostraca</taxon>
        <taxon>Eumalacostraca</taxon>
        <taxon>Eucarida</taxon>
        <taxon>Decapoda</taxon>
        <taxon>Pleocyemata</taxon>
        <taxon>Brachyura</taxon>
        <taxon>Eubrachyura</taxon>
        <taxon>Portunoidea</taxon>
        <taxon>Portunidae</taxon>
        <taxon>Portuninae</taxon>
        <taxon>Portunus</taxon>
    </lineage>
</organism>
<gene>
    <name evidence="2" type="ORF">E2C01_072866</name>
</gene>
<dbReference type="EMBL" id="VSRR010048268">
    <property type="protein sequence ID" value="MPC78382.1"/>
    <property type="molecule type" value="Genomic_DNA"/>
</dbReference>
<keyword evidence="3" id="KW-1185">Reference proteome</keyword>
<sequence length="68" mass="7381">MRLPSSPLTTCTKIYKGDKEIHRSIYRPPGDGQVVPRRQNRQACGSLAGRAAVSTGQRQTERAISGGN</sequence>
<accession>A0A5B7I3P8</accession>
<reference evidence="2 3" key="1">
    <citation type="submission" date="2019-05" db="EMBL/GenBank/DDBJ databases">
        <title>Another draft genome of Portunus trituberculatus and its Hox gene families provides insights of decapod evolution.</title>
        <authorList>
            <person name="Jeong J.-H."/>
            <person name="Song I."/>
            <person name="Kim S."/>
            <person name="Choi T."/>
            <person name="Kim D."/>
            <person name="Ryu S."/>
            <person name="Kim W."/>
        </authorList>
    </citation>
    <scope>NUCLEOTIDE SEQUENCE [LARGE SCALE GENOMIC DNA]</scope>
    <source>
        <tissue evidence="2">Muscle</tissue>
    </source>
</reference>
<protein>
    <submittedName>
        <fullName evidence="2">Uncharacterized protein</fullName>
    </submittedName>
</protein>
<proteinExistence type="predicted"/>
<evidence type="ECO:0000256" key="1">
    <source>
        <dbReference type="SAM" id="MobiDB-lite"/>
    </source>
</evidence>
<dbReference type="Proteomes" id="UP000324222">
    <property type="component" value="Unassembled WGS sequence"/>
</dbReference>
<comment type="caution">
    <text evidence="2">The sequence shown here is derived from an EMBL/GenBank/DDBJ whole genome shotgun (WGS) entry which is preliminary data.</text>
</comment>
<feature type="region of interest" description="Disordered" evidence="1">
    <location>
        <begin position="45"/>
        <end position="68"/>
    </location>
</feature>
<dbReference type="AlphaFoldDB" id="A0A5B7I3P8"/>
<evidence type="ECO:0000313" key="3">
    <source>
        <dbReference type="Proteomes" id="UP000324222"/>
    </source>
</evidence>
<name>A0A5B7I3P8_PORTR</name>